<dbReference type="InterPro" id="IPR009915">
    <property type="entry name" value="NnrU_dom"/>
</dbReference>
<feature type="transmembrane region" description="Helical" evidence="5">
    <location>
        <begin position="70"/>
        <end position="92"/>
    </location>
</feature>
<feature type="domain" description="NnrU" evidence="6">
    <location>
        <begin position="4"/>
        <end position="186"/>
    </location>
</feature>
<comment type="caution">
    <text evidence="7">The sequence shown here is derived from an EMBL/GenBank/DDBJ whole genome shotgun (WGS) entry which is preliminary data.</text>
</comment>
<organism evidence="7 8">
    <name type="scientific">Photobacterium rosenbergii</name>
    <dbReference type="NCBI Taxonomy" id="294936"/>
    <lineage>
        <taxon>Bacteria</taxon>
        <taxon>Pseudomonadati</taxon>
        <taxon>Pseudomonadota</taxon>
        <taxon>Gammaproteobacteria</taxon>
        <taxon>Vibrionales</taxon>
        <taxon>Vibrionaceae</taxon>
        <taxon>Photobacterium</taxon>
    </lineage>
</organism>
<keyword evidence="3 5" id="KW-1133">Transmembrane helix</keyword>
<dbReference type="AlphaFoldDB" id="A0A2T3NJX7"/>
<evidence type="ECO:0000256" key="2">
    <source>
        <dbReference type="ARBA" id="ARBA00022692"/>
    </source>
</evidence>
<sequence length="189" mass="21007">MVNLLLGLFLFLGIHSVSIFSESLRDRLAAKSLLGWKAFYAFTSVAGIVLIGIGYAQLRLEPVFVYVTPYWLRHVTYLMMLPAMILLVAPYFPGRISTTTKHPQLLAVKLWAISHLLVNGMLADVILFVSFLMWSVFDFISMNRRESREVPGLKPSVVNDIIVVVLGVVLTVAMIFSLHGTLIGMPLAG</sequence>
<evidence type="ECO:0000256" key="4">
    <source>
        <dbReference type="ARBA" id="ARBA00023136"/>
    </source>
</evidence>
<dbReference type="RefSeq" id="WP_107296391.1">
    <property type="nucleotide sequence ID" value="NZ_PYMB01000001.1"/>
</dbReference>
<evidence type="ECO:0000256" key="1">
    <source>
        <dbReference type="ARBA" id="ARBA00004141"/>
    </source>
</evidence>
<feature type="transmembrane region" description="Helical" evidence="5">
    <location>
        <begin position="157"/>
        <end position="178"/>
    </location>
</feature>
<evidence type="ECO:0000256" key="5">
    <source>
        <dbReference type="SAM" id="Phobius"/>
    </source>
</evidence>
<evidence type="ECO:0000259" key="6">
    <source>
        <dbReference type="Pfam" id="PF07298"/>
    </source>
</evidence>
<feature type="transmembrane region" description="Helical" evidence="5">
    <location>
        <begin position="37"/>
        <end position="58"/>
    </location>
</feature>
<evidence type="ECO:0000313" key="8">
    <source>
        <dbReference type="Proteomes" id="UP000241346"/>
    </source>
</evidence>
<gene>
    <name evidence="7" type="ORF">C9J01_01790</name>
</gene>
<dbReference type="GO" id="GO:0016020">
    <property type="term" value="C:membrane"/>
    <property type="evidence" value="ECO:0007669"/>
    <property type="project" value="UniProtKB-SubCell"/>
</dbReference>
<name>A0A2T3NJX7_9GAMM</name>
<evidence type="ECO:0000313" key="7">
    <source>
        <dbReference type="EMBL" id="PSW15773.1"/>
    </source>
</evidence>
<reference evidence="7 8" key="1">
    <citation type="submission" date="2018-03" db="EMBL/GenBank/DDBJ databases">
        <title>Whole genome sequencing of Histamine producing bacteria.</title>
        <authorList>
            <person name="Butler K."/>
        </authorList>
    </citation>
    <scope>NUCLEOTIDE SEQUENCE [LARGE SCALE GENOMIC DNA]</scope>
    <source>
        <strain evidence="7 8">DSM 19138</strain>
    </source>
</reference>
<dbReference type="Proteomes" id="UP000241346">
    <property type="component" value="Unassembled WGS sequence"/>
</dbReference>
<feature type="transmembrane region" description="Helical" evidence="5">
    <location>
        <begin position="112"/>
        <end position="137"/>
    </location>
</feature>
<keyword evidence="2 5" id="KW-0812">Transmembrane</keyword>
<dbReference type="OrthoDB" id="5293641at2"/>
<proteinExistence type="predicted"/>
<comment type="subcellular location">
    <subcellularLocation>
        <location evidence="1">Membrane</location>
        <topology evidence="1">Multi-pass membrane protein</topology>
    </subcellularLocation>
</comment>
<evidence type="ECO:0000256" key="3">
    <source>
        <dbReference type="ARBA" id="ARBA00022989"/>
    </source>
</evidence>
<dbReference type="Pfam" id="PF07298">
    <property type="entry name" value="NnrU"/>
    <property type="match status" value="1"/>
</dbReference>
<dbReference type="EMBL" id="PYMB01000001">
    <property type="protein sequence ID" value="PSW15773.1"/>
    <property type="molecule type" value="Genomic_DNA"/>
</dbReference>
<accession>A0A2T3NJX7</accession>
<keyword evidence="4 5" id="KW-0472">Membrane</keyword>
<protein>
    <submittedName>
        <fullName evidence="7">NnrU family protein</fullName>
    </submittedName>
</protein>